<dbReference type="PANTHER" id="PTHR24006:SF644">
    <property type="entry name" value="UBIQUITIN CARBOXYL-TERMINAL HYDROLASE 7"/>
    <property type="match status" value="1"/>
</dbReference>
<dbReference type="Gene3D" id="3.10.20.90">
    <property type="entry name" value="Phosphatidylinositol 3-kinase Catalytic Subunit, Chain A, domain 1"/>
    <property type="match status" value="2"/>
</dbReference>
<evidence type="ECO:0000256" key="2">
    <source>
        <dbReference type="ARBA" id="ARBA00009085"/>
    </source>
</evidence>
<dbReference type="GO" id="GO:0004843">
    <property type="term" value="F:cysteine-type deubiquitinase activity"/>
    <property type="evidence" value="ECO:0007669"/>
    <property type="project" value="UniProtKB-EC"/>
</dbReference>
<keyword evidence="7" id="KW-0788">Thiol protease</keyword>
<dbReference type="InterPro" id="IPR008974">
    <property type="entry name" value="TRAF-like"/>
</dbReference>
<reference evidence="11 12" key="1">
    <citation type="submission" date="2010-05" db="EMBL/GenBank/DDBJ databases">
        <title>The Genome Sequence of Thecamonas trahens ATCC 50062.</title>
        <authorList>
            <consortium name="The Broad Institute Genome Sequencing Platform"/>
            <person name="Russ C."/>
            <person name="Cuomo C."/>
            <person name="Shea T."/>
            <person name="Young S.K."/>
            <person name="Zeng Q."/>
            <person name="Koehrsen M."/>
            <person name="Haas B."/>
            <person name="Borodovsky M."/>
            <person name="Guigo R."/>
            <person name="Alvarado L."/>
            <person name="Berlin A."/>
            <person name="Bochicchio J."/>
            <person name="Borenstein D."/>
            <person name="Chapman S."/>
            <person name="Chen Z."/>
            <person name="Freedman E."/>
            <person name="Gellesch M."/>
            <person name="Goldberg J."/>
            <person name="Griggs A."/>
            <person name="Gujja S."/>
            <person name="Heilman E."/>
            <person name="Heiman D."/>
            <person name="Hepburn T."/>
            <person name="Howarth C."/>
            <person name="Jen D."/>
            <person name="Larson L."/>
            <person name="Mehta T."/>
            <person name="Park D."/>
            <person name="Pearson M."/>
            <person name="Roberts A."/>
            <person name="Saif S."/>
            <person name="Shenoy N."/>
            <person name="Sisk P."/>
            <person name="Stolte C."/>
            <person name="Sykes S."/>
            <person name="Thomson T."/>
            <person name="Walk T."/>
            <person name="White J."/>
            <person name="Yandava C."/>
            <person name="Burger G."/>
            <person name="Gray M.W."/>
            <person name="Holland P.W.H."/>
            <person name="King N."/>
            <person name="Lang F.B.F."/>
            <person name="Roger A.J."/>
            <person name="Ruiz-Trillo I."/>
            <person name="Lander E."/>
            <person name="Nusbaum C."/>
        </authorList>
    </citation>
    <scope>NUCLEOTIDE SEQUENCE [LARGE SCALE GENOMIC DNA]</scope>
    <source>
        <strain evidence="11 12">ATCC 50062</strain>
    </source>
</reference>
<dbReference type="STRING" id="461836.A0A0L0DGS0"/>
<dbReference type="Pfam" id="PF22486">
    <property type="entry name" value="MATH_2"/>
    <property type="match status" value="1"/>
</dbReference>
<dbReference type="Pfam" id="PF12436">
    <property type="entry name" value="USP7_ICP0_bdg"/>
    <property type="match status" value="1"/>
</dbReference>
<keyword evidence="6" id="KW-0378">Hydrolase</keyword>
<evidence type="ECO:0000256" key="5">
    <source>
        <dbReference type="ARBA" id="ARBA00022786"/>
    </source>
</evidence>
<sequence>MSDPETDIPISNDAADGALAEAETESDSADSDDKTFITHWEIENFSQVTDKKIWSEAFEAEGRQWRVLCFPKGNEAGHFSLFLECVQDDSVDATWRAQTEFRLQLVNQKNAEDSHFRAATHLFVKTSTDWGFSKFMTLDKVLDPDAGFLVDDKLVVECTLEVLEQPFTAYNWWNYDSRKETGFVGILNQGATCYMNSLLQTLYHTKYFRKCVYQLPTEEDKVGASIPLALQRLFYNMQFAESAVSTKELTKSFGWDAMESFYQHDVQELNRVLCDNLETKMKGTEVEGAIGKLFEGKLFNYIKCLNVDYSSTRTESFFDVSLDVKGNKNVYDAFEDYVAEDTLDGENQYSTEDYGKQDAVKGIRFEVLPPVLQLHLKRFQYDYQTGAFNKINDRFEFPTVLELDKYLSESADKSVPQVYDLFGVLIHSGGVQGGHYYAFVRPSDEPQWLRFDDDKVIKVKDKQALNENFGWTPSAGGNDGFRSIRMARRYTNAYMLIYVRRADSHWVNEELTDDVIPEHLRERIERENAERAEQEKARREAHLYVNIRIIRDKDLEGHRDVDLVNVTNVEPIKVKKDSTLEGLKKEVEKKWGIPAASQRYWYWLNRKNKTSRPSRIVPDDKYSARITSLFKSLTACKLFLEVLPESGSFEEITPTKANLFFKYYDPVAHELMYVGRKVVEKTTSIAELLPVMREMAGLEADVPLVVYEEIKTADPIMIDEVNLSHDLNAAELGNGDILCFQKAPGGEETGGDVAHPTVPDYFTYIVNRLLIKFVPLEKAAAKDKSAVTTTLDLTQEDSYSMVVEALGAATGYSADHIRLTGFNAYTKGPKRQPLRRTPVSGTELTLFRMLYTHYKPLADTLYYEVLDRPLVEIETKRKLSLHLHSLTGERESTLDLYVEHAATVADVLNELRDTLAARADADVPAGFDGPLRMLEVSRLAKIVRLFDEGDPVHLIPHYAIVRVEPVPADEIDVPAGSKAMFFNHFVKSIHHTFGTPFMMYLRPGEPVADLKARVKARFAIPDEDFAAWKFYLVSFSSPKTLDDAYILNRHKFFNSDYIGIRHANKKVEDIRATPTSTRSSGHSIKIYN</sequence>
<evidence type="ECO:0000313" key="11">
    <source>
        <dbReference type="EMBL" id="KNC51539.1"/>
    </source>
</evidence>
<dbReference type="Pfam" id="PF14533">
    <property type="entry name" value="USP7_C2"/>
    <property type="match status" value="1"/>
</dbReference>
<dbReference type="CDD" id="cd02659">
    <property type="entry name" value="peptidase_C19C"/>
    <property type="match status" value="1"/>
</dbReference>
<evidence type="ECO:0000259" key="10">
    <source>
        <dbReference type="PROSITE" id="PS50235"/>
    </source>
</evidence>
<comment type="catalytic activity">
    <reaction evidence="1">
        <text>Thiol-dependent hydrolysis of ester, thioester, amide, peptide and isopeptide bonds formed by the C-terminal Gly of ubiquitin (a 76-residue protein attached to proteins as an intracellular targeting signal).</text>
        <dbReference type="EC" id="3.4.19.12"/>
    </reaction>
</comment>
<dbReference type="InterPro" id="IPR050164">
    <property type="entry name" value="Peptidase_C19"/>
</dbReference>
<dbReference type="Gene3D" id="2.60.210.10">
    <property type="entry name" value="Apoptosis, Tumor Necrosis Factor Receptor Associated Protein 2, Chain A"/>
    <property type="match status" value="1"/>
</dbReference>
<feature type="domain" description="MATH" evidence="9">
    <location>
        <begin position="35"/>
        <end position="160"/>
    </location>
</feature>
<evidence type="ECO:0000256" key="1">
    <source>
        <dbReference type="ARBA" id="ARBA00000707"/>
    </source>
</evidence>
<dbReference type="InterPro" id="IPR024729">
    <property type="entry name" value="USP7_ICP0-binding_dom"/>
</dbReference>
<dbReference type="EC" id="3.4.19.12" evidence="3"/>
<name>A0A0L0DGS0_THETB</name>
<dbReference type="InterPro" id="IPR002083">
    <property type="entry name" value="MATH/TRAF_dom"/>
</dbReference>
<proteinExistence type="inferred from homology"/>
<dbReference type="GO" id="GO:0031647">
    <property type="term" value="P:regulation of protein stability"/>
    <property type="evidence" value="ECO:0007669"/>
    <property type="project" value="TreeGrafter"/>
</dbReference>
<feature type="region of interest" description="Disordered" evidence="8">
    <location>
        <begin position="1"/>
        <end position="33"/>
    </location>
</feature>
<dbReference type="InterPro" id="IPR028889">
    <property type="entry name" value="USP"/>
</dbReference>
<evidence type="ECO:0000256" key="7">
    <source>
        <dbReference type="ARBA" id="ARBA00022807"/>
    </source>
</evidence>
<dbReference type="InterPro" id="IPR001394">
    <property type="entry name" value="Peptidase_C19_UCH"/>
</dbReference>
<organism evidence="11 12">
    <name type="scientific">Thecamonas trahens ATCC 50062</name>
    <dbReference type="NCBI Taxonomy" id="461836"/>
    <lineage>
        <taxon>Eukaryota</taxon>
        <taxon>Apusozoa</taxon>
        <taxon>Apusomonadida</taxon>
        <taxon>Apusomonadidae</taxon>
        <taxon>Thecamonas</taxon>
    </lineage>
</organism>
<evidence type="ECO:0000256" key="3">
    <source>
        <dbReference type="ARBA" id="ARBA00012759"/>
    </source>
</evidence>
<dbReference type="InterPro" id="IPR038765">
    <property type="entry name" value="Papain-like_cys_pep_sf"/>
</dbReference>
<dbReference type="GO" id="GO:0006508">
    <property type="term" value="P:proteolysis"/>
    <property type="evidence" value="ECO:0007669"/>
    <property type="project" value="UniProtKB-KW"/>
</dbReference>
<dbReference type="SMART" id="SM00061">
    <property type="entry name" value="MATH"/>
    <property type="match status" value="1"/>
</dbReference>
<dbReference type="CDD" id="cd00121">
    <property type="entry name" value="MATH"/>
    <property type="match status" value="1"/>
</dbReference>
<dbReference type="GO" id="GO:0005634">
    <property type="term" value="C:nucleus"/>
    <property type="evidence" value="ECO:0007669"/>
    <property type="project" value="TreeGrafter"/>
</dbReference>
<dbReference type="GeneID" id="25566355"/>
<dbReference type="eggNOG" id="KOG1863">
    <property type="taxonomic scope" value="Eukaryota"/>
</dbReference>
<evidence type="ECO:0000256" key="6">
    <source>
        <dbReference type="ARBA" id="ARBA00022801"/>
    </source>
</evidence>
<evidence type="ECO:0000256" key="4">
    <source>
        <dbReference type="ARBA" id="ARBA00022670"/>
    </source>
</evidence>
<dbReference type="PROSITE" id="PS00972">
    <property type="entry name" value="USP_1"/>
    <property type="match status" value="1"/>
</dbReference>
<dbReference type="PROSITE" id="PS50144">
    <property type="entry name" value="MATH"/>
    <property type="match status" value="1"/>
</dbReference>
<keyword evidence="4" id="KW-0645">Protease</keyword>
<dbReference type="PROSITE" id="PS00973">
    <property type="entry name" value="USP_2"/>
    <property type="match status" value="1"/>
</dbReference>
<evidence type="ECO:0000256" key="8">
    <source>
        <dbReference type="SAM" id="MobiDB-lite"/>
    </source>
</evidence>
<dbReference type="RefSeq" id="XP_013755941.1">
    <property type="nucleotide sequence ID" value="XM_013900487.1"/>
</dbReference>
<dbReference type="FunFam" id="3.90.70.10:FF:000044">
    <property type="entry name" value="Ubiquitin carboxyl-terminal hydrolase 13"/>
    <property type="match status" value="1"/>
</dbReference>
<dbReference type="EMBL" id="GL349468">
    <property type="protein sequence ID" value="KNC51539.1"/>
    <property type="molecule type" value="Genomic_DNA"/>
</dbReference>
<accession>A0A0L0DGS0</accession>
<dbReference type="OMA" id="HTAHHRF"/>
<evidence type="ECO:0000313" key="12">
    <source>
        <dbReference type="Proteomes" id="UP000054408"/>
    </source>
</evidence>
<dbReference type="OrthoDB" id="289038at2759"/>
<dbReference type="CDD" id="cd17039">
    <property type="entry name" value="Ubl_ubiquitin_like"/>
    <property type="match status" value="1"/>
</dbReference>
<dbReference type="PANTHER" id="PTHR24006">
    <property type="entry name" value="UBIQUITIN CARBOXYL-TERMINAL HYDROLASE"/>
    <property type="match status" value="1"/>
</dbReference>
<dbReference type="AlphaFoldDB" id="A0A0L0DGS0"/>
<dbReference type="SUPFAM" id="SSF49599">
    <property type="entry name" value="TRAF domain-like"/>
    <property type="match status" value="1"/>
</dbReference>
<gene>
    <name evidence="11" type="ORF">AMSG_07438</name>
</gene>
<dbReference type="GO" id="GO:0005829">
    <property type="term" value="C:cytosol"/>
    <property type="evidence" value="ECO:0007669"/>
    <property type="project" value="TreeGrafter"/>
</dbReference>
<evidence type="ECO:0000259" key="9">
    <source>
        <dbReference type="PROSITE" id="PS50144"/>
    </source>
</evidence>
<comment type="similarity">
    <text evidence="2">Belongs to the peptidase C19 family.</text>
</comment>
<keyword evidence="5" id="KW-0833">Ubl conjugation pathway</keyword>
<dbReference type="Gene3D" id="3.90.70.10">
    <property type="entry name" value="Cysteine proteinases"/>
    <property type="match status" value="1"/>
</dbReference>
<dbReference type="InterPro" id="IPR018200">
    <property type="entry name" value="USP_CS"/>
</dbReference>
<dbReference type="InterPro" id="IPR029346">
    <property type="entry name" value="USP_C"/>
</dbReference>
<dbReference type="Proteomes" id="UP000054408">
    <property type="component" value="Unassembled WGS sequence"/>
</dbReference>
<keyword evidence="12" id="KW-1185">Reference proteome</keyword>
<protein>
    <recommendedName>
        <fullName evidence="3">ubiquitinyl hydrolase 1</fullName>
        <ecNumber evidence="3">3.4.19.12</ecNumber>
    </recommendedName>
</protein>
<feature type="domain" description="USP" evidence="10">
    <location>
        <begin position="184"/>
        <end position="501"/>
    </location>
</feature>
<dbReference type="SUPFAM" id="SSF54001">
    <property type="entry name" value="Cysteine proteinases"/>
    <property type="match status" value="1"/>
</dbReference>
<dbReference type="GO" id="GO:0016579">
    <property type="term" value="P:protein deubiquitination"/>
    <property type="evidence" value="ECO:0007669"/>
    <property type="project" value="InterPro"/>
</dbReference>
<dbReference type="PROSITE" id="PS50235">
    <property type="entry name" value="USP_3"/>
    <property type="match status" value="1"/>
</dbReference>
<dbReference type="Pfam" id="PF00443">
    <property type="entry name" value="UCH"/>
    <property type="match status" value="1"/>
</dbReference>